<proteinExistence type="predicted"/>
<evidence type="ECO:0000256" key="1">
    <source>
        <dbReference type="ARBA" id="ARBA00022737"/>
    </source>
</evidence>
<dbReference type="EMBL" id="CAXAMM010005224">
    <property type="protein sequence ID" value="CAK9006505.1"/>
    <property type="molecule type" value="Genomic_DNA"/>
</dbReference>
<protein>
    <recommendedName>
        <fullName evidence="4">Glycosyltransferase 2-like domain-containing protein</fullName>
    </recommendedName>
</protein>
<dbReference type="CDD" id="cd00761">
    <property type="entry name" value="Glyco_tranf_GTA_type"/>
    <property type="match status" value="1"/>
</dbReference>
<organism evidence="2 3">
    <name type="scientific">Durusdinium trenchii</name>
    <dbReference type="NCBI Taxonomy" id="1381693"/>
    <lineage>
        <taxon>Eukaryota</taxon>
        <taxon>Sar</taxon>
        <taxon>Alveolata</taxon>
        <taxon>Dinophyceae</taxon>
        <taxon>Suessiales</taxon>
        <taxon>Symbiodiniaceae</taxon>
        <taxon>Durusdinium</taxon>
    </lineage>
</organism>
<comment type="caution">
    <text evidence="2">The sequence shown here is derived from an EMBL/GenBank/DDBJ whole genome shotgun (WGS) entry which is preliminary data.</text>
</comment>
<dbReference type="Gene3D" id="3.90.550.10">
    <property type="entry name" value="Spore Coat Polysaccharide Biosynthesis Protein SpsA, Chain A"/>
    <property type="match status" value="1"/>
</dbReference>
<dbReference type="InterPro" id="IPR011990">
    <property type="entry name" value="TPR-like_helical_dom_sf"/>
</dbReference>
<evidence type="ECO:0000313" key="3">
    <source>
        <dbReference type="Proteomes" id="UP001642464"/>
    </source>
</evidence>
<reference evidence="2 3" key="1">
    <citation type="submission" date="2024-02" db="EMBL/GenBank/DDBJ databases">
        <authorList>
            <person name="Chen Y."/>
            <person name="Shah S."/>
            <person name="Dougan E. K."/>
            <person name="Thang M."/>
            <person name="Chan C."/>
        </authorList>
    </citation>
    <scope>NUCLEOTIDE SEQUENCE [LARGE SCALE GENOMIC DNA]</scope>
</reference>
<dbReference type="Gene3D" id="1.25.40.10">
    <property type="entry name" value="Tetratricopeptide repeat domain"/>
    <property type="match status" value="2"/>
</dbReference>
<dbReference type="InterPro" id="IPR029044">
    <property type="entry name" value="Nucleotide-diphossugar_trans"/>
</dbReference>
<keyword evidence="3" id="KW-1185">Reference proteome</keyword>
<evidence type="ECO:0000313" key="2">
    <source>
        <dbReference type="EMBL" id="CAK9006505.1"/>
    </source>
</evidence>
<gene>
    <name evidence="2" type="ORF">SCF082_LOCUS9053</name>
</gene>
<dbReference type="PANTHER" id="PTHR47447:SF17">
    <property type="entry name" value="OS12G0638900 PROTEIN"/>
    <property type="match status" value="1"/>
</dbReference>
<evidence type="ECO:0008006" key="4">
    <source>
        <dbReference type="Google" id="ProtNLM"/>
    </source>
</evidence>
<sequence length="756" mass="84485">MPPPQLGKLIASYGDGTRWLNADALGVPRGPCRMCKRCPGFPGTGTLYWPLSSEEQAAGMAQAYPHLPVRCGRCGCPGHQHQNLEPWLADVKDRAAQMRHIVSWYRPLPPEPHLPMAAAGWSRTSAALFVLTNGIFDPRRDGVKERRQVERLDASKAKPLISVVAPTSFSRQGFHPLLYDCFCRQEYHPKELVVVDTGPEPSSFFQERVKEDPRIIYRHFCVADSRLDLPEGWKKGAPVHFGFSTPDLWSSRGLRPSAWSLGMKRNVAIELSAGEIIAHFDDDDLYAEGYLTWMSDRLQQVLEKSEPVTSEHIESTWAPAAITLKAWHLLDLSDMTFGFMDVEKDPLLPKDQRYGWLYGWGFSYVFTRACWELTPVPDVEWSEDISFYEELRRLKVPVVPVRPERVICAHSYHAKVNTSGGEFSGAVRCGEAIWEAPTELLDLLPLAEEAAKRVAQHMGSELTVADKSGFRVNLSEKKALDVFWKSLCVPFKNACRSAVRADAAAFNALATRANSWTEAFYHFTWARHQGITCTSRSLRSACASGVRWPQGLELLTLFDAMHMRLDMVAFSATAHGAVAVGQWTTVLDVLLSLQFFKLETSAVLRNTAVNALSKTLQWQRSLQAVRAATFQQLRPDLFTLSTLLSGLPWSWAMTSMEEVSPGVRRNVQSWGALLGTFAPSALWEMAISTLRSIPDGLNLTMMNIILSALEKGSRWQGALTNLQAGHEQSLQVDSISLNSALMSCRQVQKWAEAMSS</sequence>
<dbReference type="SUPFAM" id="SSF53448">
    <property type="entry name" value="Nucleotide-diphospho-sugar transferases"/>
    <property type="match status" value="1"/>
</dbReference>
<keyword evidence="1" id="KW-0677">Repeat</keyword>
<name>A0ABP0IWP6_9DINO</name>
<dbReference type="Proteomes" id="UP001642464">
    <property type="component" value="Unassembled WGS sequence"/>
</dbReference>
<dbReference type="PANTHER" id="PTHR47447">
    <property type="entry name" value="OS03G0856100 PROTEIN"/>
    <property type="match status" value="1"/>
</dbReference>
<accession>A0ABP0IWP6</accession>